<reference evidence="1" key="1">
    <citation type="submission" date="2021-03" db="EMBL/GenBank/DDBJ databases">
        <authorList>
            <consortium name="DOE Joint Genome Institute"/>
            <person name="Ahrendt S."/>
            <person name="Looney B.P."/>
            <person name="Miyauchi S."/>
            <person name="Morin E."/>
            <person name="Drula E."/>
            <person name="Courty P.E."/>
            <person name="Chicoki N."/>
            <person name="Fauchery L."/>
            <person name="Kohler A."/>
            <person name="Kuo A."/>
            <person name="Labutti K."/>
            <person name="Pangilinan J."/>
            <person name="Lipzen A."/>
            <person name="Riley R."/>
            <person name="Andreopoulos W."/>
            <person name="He G."/>
            <person name="Johnson J."/>
            <person name="Barry K.W."/>
            <person name="Grigoriev I.V."/>
            <person name="Nagy L."/>
            <person name="Hibbett D."/>
            <person name="Henrissat B."/>
            <person name="Matheny P.B."/>
            <person name="Labbe J."/>
            <person name="Martin F."/>
        </authorList>
    </citation>
    <scope>NUCLEOTIDE SEQUENCE</scope>
    <source>
        <strain evidence="1">HHB10654</strain>
    </source>
</reference>
<dbReference type="EMBL" id="MU277196">
    <property type="protein sequence ID" value="KAI0065207.1"/>
    <property type="molecule type" value="Genomic_DNA"/>
</dbReference>
<evidence type="ECO:0000313" key="1">
    <source>
        <dbReference type="EMBL" id="KAI0065207.1"/>
    </source>
</evidence>
<proteinExistence type="predicted"/>
<accession>A0ACB8TA78</accession>
<evidence type="ECO:0000313" key="2">
    <source>
        <dbReference type="Proteomes" id="UP000814140"/>
    </source>
</evidence>
<protein>
    <submittedName>
        <fullName evidence="1">NAD-binding protein</fullName>
    </submittedName>
</protein>
<gene>
    <name evidence="1" type="ORF">BV25DRAFT_147652</name>
</gene>
<comment type="caution">
    <text evidence="1">The sequence shown here is derived from an EMBL/GenBank/DDBJ whole genome shotgun (WGS) entry which is preliminary data.</text>
</comment>
<name>A0ACB8TA78_9AGAM</name>
<organism evidence="1 2">
    <name type="scientific">Artomyces pyxidatus</name>
    <dbReference type="NCBI Taxonomy" id="48021"/>
    <lineage>
        <taxon>Eukaryota</taxon>
        <taxon>Fungi</taxon>
        <taxon>Dikarya</taxon>
        <taxon>Basidiomycota</taxon>
        <taxon>Agaricomycotina</taxon>
        <taxon>Agaricomycetes</taxon>
        <taxon>Russulales</taxon>
        <taxon>Auriscalpiaceae</taxon>
        <taxon>Artomyces</taxon>
    </lineage>
</organism>
<dbReference type="Proteomes" id="UP000814140">
    <property type="component" value="Unassembled WGS sequence"/>
</dbReference>
<reference evidence="1" key="2">
    <citation type="journal article" date="2022" name="New Phytol.">
        <title>Evolutionary transition to the ectomycorrhizal habit in the genomes of a hyperdiverse lineage of mushroom-forming fungi.</title>
        <authorList>
            <person name="Looney B."/>
            <person name="Miyauchi S."/>
            <person name="Morin E."/>
            <person name="Drula E."/>
            <person name="Courty P.E."/>
            <person name="Kohler A."/>
            <person name="Kuo A."/>
            <person name="LaButti K."/>
            <person name="Pangilinan J."/>
            <person name="Lipzen A."/>
            <person name="Riley R."/>
            <person name="Andreopoulos W."/>
            <person name="He G."/>
            <person name="Johnson J."/>
            <person name="Nolan M."/>
            <person name="Tritt A."/>
            <person name="Barry K.W."/>
            <person name="Grigoriev I.V."/>
            <person name="Nagy L.G."/>
            <person name="Hibbett D."/>
            <person name="Henrissat B."/>
            <person name="Matheny P.B."/>
            <person name="Labbe J."/>
            <person name="Martin F.M."/>
        </authorList>
    </citation>
    <scope>NUCLEOTIDE SEQUENCE</scope>
    <source>
        <strain evidence="1">HHB10654</strain>
    </source>
</reference>
<keyword evidence="2" id="KW-1185">Reference proteome</keyword>
<sequence length="263" mass="27968">MADSSLAGSYSPIPIQGKLALITGATGGIGKATARLLASRGVHLALHYFSQRDAADQLVQEFTALGVRAAAFPADLGDYDAVRKLHKDVVEKLGHPDILYNNAAMSGKIIGIQGKIEDVDLDEFEQCWRVNNGASFLLTQLCIPHMEKQAYGRIVFCSSIAAATGGVVGPHYASSKSAMHGVMHWVAKQYGKAGITCNAVAPALITNTEMFKNPTAEHRALIPMGRFGQPEEIACVVELLVTNAYMTNKIVVADGGMLPSSLA</sequence>